<accession>T0ZVW9</accession>
<name>T0ZVW9_9ZZZZ</name>
<gene>
    <name evidence="1" type="ORF">B2A_06549</name>
</gene>
<dbReference type="InterPro" id="IPR016181">
    <property type="entry name" value="Acyl_CoA_acyltransferase"/>
</dbReference>
<dbReference type="AlphaFoldDB" id="T0ZVW9"/>
<organism evidence="1">
    <name type="scientific">mine drainage metagenome</name>
    <dbReference type="NCBI Taxonomy" id="410659"/>
    <lineage>
        <taxon>unclassified sequences</taxon>
        <taxon>metagenomes</taxon>
        <taxon>ecological metagenomes</taxon>
    </lineage>
</organism>
<proteinExistence type="predicted"/>
<reference evidence="1" key="1">
    <citation type="submission" date="2013-08" db="EMBL/GenBank/DDBJ databases">
        <authorList>
            <person name="Mendez C."/>
            <person name="Richter M."/>
            <person name="Ferrer M."/>
            <person name="Sanchez J."/>
        </authorList>
    </citation>
    <scope>NUCLEOTIDE SEQUENCE</scope>
</reference>
<protein>
    <submittedName>
        <fullName evidence="1">Uncharacterized protein</fullName>
    </submittedName>
</protein>
<comment type="caution">
    <text evidence="1">The sequence shown here is derived from an EMBL/GenBank/DDBJ whole genome shotgun (WGS) entry which is preliminary data.</text>
</comment>
<sequence length="284" mass="32383">MYCGRHFSAEDVAAIRELIESNPTLKRTPLSRRICEMFEWRQPNGALKAMSCRVALLRMQADGLICLPPSQNPKNGRRPPVPLTAASDPQPLLSAPVHELPSLTVHPVNTPAAARLWNEYVARYHYLGYTPLSGSQMRYEIFSGDLRVALISFGAGAWKLAARERFIGWDEAQRQRNLQLVINNARFLVLPWIQSKGLASKILSLLARQLPHDWQQRYGYRPVLLETFVEAERHRGTCYKAANWVHVGQTTGRGKLDVTHQHAVPIKDIWLYPLSRHFRAFLCK</sequence>
<evidence type="ECO:0000313" key="1">
    <source>
        <dbReference type="EMBL" id="EQD52391.1"/>
    </source>
</evidence>
<dbReference type="EMBL" id="AUZZ01004641">
    <property type="protein sequence ID" value="EQD52391.1"/>
    <property type="molecule type" value="Genomic_DNA"/>
</dbReference>
<dbReference type="InterPro" id="IPR025639">
    <property type="entry name" value="DruA"/>
</dbReference>
<dbReference type="Pfam" id="PF14236">
    <property type="entry name" value="DruA"/>
    <property type="match status" value="1"/>
</dbReference>
<dbReference type="SUPFAM" id="SSF55729">
    <property type="entry name" value="Acyl-CoA N-acyltransferases (Nat)"/>
    <property type="match status" value="1"/>
</dbReference>
<reference evidence="1" key="2">
    <citation type="journal article" date="2014" name="ISME J.">
        <title>Microbial stratification in low pH oxic and suboxic macroscopic growths along an acid mine drainage.</title>
        <authorList>
            <person name="Mendez-Garcia C."/>
            <person name="Mesa V."/>
            <person name="Sprenger R.R."/>
            <person name="Richter M."/>
            <person name="Diez M.S."/>
            <person name="Solano J."/>
            <person name="Bargiela R."/>
            <person name="Golyshina O.V."/>
            <person name="Manteca A."/>
            <person name="Ramos J.L."/>
            <person name="Gallego J.R."/>
            <person name="Llorente I."/>
            <person name="Martins Dos Santos V.A."/>
            <person name="Jensen O.N."/>
            <person name="Pelaez A.I."/>
            <person name="Sanchez J."/>
            <person name="Ferrer M."/>
        </authorList>
    </citation>
    <scope>NUCLEOTIDE SEQUENCE</scope>
</reference>